<accession>A0A081UA76</accession>
<organism evidence="1 2">
    <name type="scientific">Bacteroides fragilis</name>
    <dbReference type="NCBI Taxonomy" id="817"/>
    <lineage>
        <taxon>Bacteria</taxon>
        <taxon>Pseudomonadati</taxon>
        <taxon>Bacteroidota</taxon>
        <taxon>Bacteroidia</taxon>
        <taxon>Bacteroidales</taxon>
        <taxon>Bacteroidaceae</taxon>
        <taxon>Bacteroides</taxon>
    </lineage>
</organism>
<dbReference type="PROSITE" id="PS50005">
    <property type="entry name" value="TPR"/>
    <property type="match status" value="1"/>
</dbReference>
<dbReference type="EMBL" id="QSDG01000003">
    <property type="protein sequence ID" value="RGY70797.1"/>
    <property type="molecule type" value="Genomic_DNA"/>
</dbReference>
<dbReference type="SMART" id="SM00028">
    <property type="entry name" value="TPR"/>
    <property type="match status" value="2"/>
</dbReference>
<dbReference type="Gene3D" id="1.25.40.10">
    <property type="entry name" value="Tetratricopeptide repeat domain"/>
    <property type="match status" value="1"/>
</dbReference>
<dbReference type="Proteomes" id="UP000284614">
    <property type="component" value="Unassembled WGS sequence"/>
</dbReference>
<evidence type="ECO:0000313" key="1">
    <source>
        <dbReference type="EMBL" id="RGY70797.1"/>
    </source>
</evidence>
<proteinExistence type="predicted"/>
<gene>
    <name evidence="1" type="ORF">DXA27_05105</name>
</gene>
<sequence length="227" mass="26057">MKALTLFLSMLFSLPFALSAQSAGEMLQRVSAAIDNKQWEQAISLFRQAVNTNVEKAEMFYWAGVDKNTDVASKFANELASFYKKSRSYDKAYLFYKELLQKSPNDVNCLASCGEMEVCRGKEAEALKTYEKILTLDADNLAANIFVGNYYYLKAEQEKQKIENDYKKINTPTRMQYARYREGLSQILTTGYIKAKGYLERVVSQFPSTEAKKTLDRIKLIEKEVNR</sequence>
<name>A0A081UA76_BACFG</name>
<evidence type="ECO:0000313" key="2">
    <source>
        <dbReference type="Proteomes" id="UP000284614"/>
    </source>
</evidence>
<dbReference type="InterPro" id="IPR019734">
    <property type="entry name" value="TPR_rpt"/>
</dbReference>
<dbReference type="InterPro" id="IPR011990">
    <property type="entry name" value="TPR-like_helical_dom_sf"/>
</dbReference>
<dbReference type="SUPFAM" id="SSF48452">
    <property type="entry name" value="TPR-like"/>
    <property type="match status" value="1"/>
</dbReference>
<comment type="caution">
    <text evidence="1">The sequence shown here is derived from an EMBL/GenBank/DDBJ whole genome shotgun (WGS) entry which is preliminary data.</text>
</comment>
<dbReference type="AlphaFoldDB" id="A0A081UA76"/>
<reference evidence="1 2" key="1">
    <citation type="submission" date="2018-08" db="EMBL/GenBank/DDBJ databases">
        <title>A genome reference for cultivated species of the human gut microbiota.</title>
        <authorList>
            <person name="Zou Y."/>
            <person name="Xue W."/>
            <person name="Luo G."/>
        </authorList>
    </citation>
    <scope>NUCLEOTIDE SEQUENCE [LARGE SCALE GENOMIC DNA]</scope>
    <source>
        <strain evidence="1 2">OF01-1</strain>
    </source>
</reference>
<protein>
    <submittedName>
        <fullName evidence="1">Uncharacterized protein</fullName>
    </submittedName>
</protein>
<dbReference type="RefSeq" id="WP_005810547.1">
    <property type="nucleotide sequence ID" value="NZ_CP036539.1"/>
</dbReference>